<dbReference type="Ensembl" id="ENSSSCT00070017659.1">
    <property type="protein sequence ID" value="ENSSSCP00070014643.1"/>
    <property type="gene ID" value="ENSSSCG00070009105.1"/>
</dbReference>
<evidence type="ECO:0000313" key="5">
    <source>
        <dbReference type="Proteomes" id="UP000314985"/>
    </source>
</evidence>
<sequence>KSKADENGEGAGLSGEDGEGGLETGCKDALAQLDDLLIDNYTTVSCARKGLLPEVEERLLSLPGPGGSRREGKQRDLSLGNRQRTCAPDAPRRLGLALSFSGFYYEIQEARKQPCLLAKQAIEDTRAELESCKDSTLIMQLLRDNLTLWASDP</sequence>
<dbReference type="InterPro" id="IPR036815">
    <property type="entry name" value="14-3-3_dom_sf"/>
</dbReference>
<dbReference type="InterPro" id="IPR023410">
    <property type="entry name" value="14-3-3_domain"/>
</dbReference>
<dbReference type="Proteomes" id="UP000314985">
    <property type="component" value="Chromosome 14"/>
</dbReference>
<dbReference type="PANTHER" id="PTHR18860">
    <property type="entry name" value="14-3-3 PROTEIN"/>
    <property type="match status" value="1"/>
</dbReference>
<accession>A0A4X1TIB4</accession>
<feature type="domain" description="14-3-3" evidence="3">
    <location>
        <begin position="4"/>
        <end position="152"/>
    </location>
</feature>
<dbReference type="InterPro" id="IPR000308">
    <property type="entry name" value="14-3-3"/>
</dbReference>
<evidence type="ECO:0000313" key="4">
    <source>
        <dbReference type="Ensembl" id="ENSSSCP00070014643.1"/>
    </source>
</evidence>
<evidence type="ECO:0000256" key="2">
    <source>
        <dbReference type="SAM" id="MobiDB-lite"/>
    </source>
</evidence>
<organism evidence="4 5">
    <name type="scientific">Sus scrofa</name>
    <name type="common">Pig</name>
    <dbReference type="NCBI Taxonomy" id="9823"/>
    <lineage>
        <taxon>Eukaryota</taxon>
        <taxon>Metazoa</taxon>
        <taxon>Chordata</taxon>
        <taxon>Craniata</taxon>
        <taxon>Vertebrata</taxon>
        <taxon>Euteleostomi</taxon>
        <taxon>Mammalia</taxon>
        <taxon>Eutheria</taxon>
        <taxon>Laurasiatheria</taxon>
        <taxon>Artiodactyla</taxon>
        <taxon>Suina</taxon>
        <taxon>Suidae</taxon>
        <taxon>Sus</taxon>
    </lineage>
</organism>
<feature type="region of interest" description="Disordered" evidence="2">
    <location>
        <begin position="59"/>
        <end position="86"/>
    </location>
</feature>
<dbReference type="SMART" id="SM00101">
    <property type="entry name" value="14_3_3"/>
    <property type="match status" value="1"/>
</dbReference>
<evidence type="ECO:0000259" key="3">
    <source>
        <dbReference type="SMART" id="SM00101"/>
    </source>
</evidence>
<dbReference type="PRINTS" id="PR00305">
    <property type="entry name" value="1433ZETA"/>
</dbReference>
<dbReference type="Gene3D" id="1.20.190.20">
    <property type="entry name" value="14-3-3 domain"/>
    <property type="match status" value="1"/>
</dbReference>
<protein>
    <recommendedName>
        <fullName evidence="3">14-3-3 domain-containing protein</fullName>
    </recommendedName>
</protein>
<reference evidence="4 5" key="1">
    <citation type="submission" date="2017-08" db="EMBL/GenBank/DDBJ databases">
        <title>USMARCv1.0.</title>
        <authorList>
            <person name="Hannum G.I."/>
            <person name="Koren S."/>
            <person name="Schroeder S.G."/>
            <person name="Chin S.C."/>
            <person name="Nonneman D.J."/>
            <person name="Becker S.A."/>
            <person name="Rosen B.D."/>
            <person name="Bickhart D.M."/>
            <person name="Putnam N.H."/>
            <person name="Green R.E."/>
            <person name="Tuggle C.K."/>
            <person name="Liu H."/>
            <person name="Rohrer G.A."/>
            <person name="Warr A."/>
            <person name="Hall R."/>
            <person name="Kim K."/>
            <person name="Hume D.A."/>
            <person name="Talbot R."/>
            <person name="Chow W."/>
            <person name="Howe K."/>
            <person name="Schwartz A.S."/>
            <person name="Watson M."/>
            <person name="Archibald A.L."/>
            <person name="Phillippy A.M."/>
            <person name="Smith T.P.L."/>
        </authorList>
    </citation>
    <scope>NUCLEOTIDE SEQUENCE [LARGE SCALE GENOMIC DNA]</scope>
</reference>
<reference evidence="4" key="2">
    <citation type="submission" date="2025-08" db="UniProtKB">
        <authorList>
            <consortium name="Ensembl"/>
        </authorList>
    </citation>
    <scope>IDENTIFICATION</scope>
</reference>
<dbReference type="SUPFAM" id="SSF48445">
    <property type="entry name" value="14-3-3 protein"/>
    <property type="match status" value="1"/>
</dbReference>
<proteinExistence type="inferred from homology"/>
<name>A0A4X1TIB4_PIG</name>
<feature type="region of interest" description="Disordered" evidence="2">
    <location>
        <begin position="1"/>
        <end position="21"/>
    </location>
</feature>
<dbReference type="Pfam" id="PF00244">
    <property type="entry name" value="14-3-3"/>
    <property type="match status" value="1"/>
</dbReference>
<evidence type="ECO:0000256" key="1">
    <source>
        <dbReference type="ARBA" id="ARBA00006141"/>
    </source>
</evidence>
<dbReference type="AlphaFoldDB" id="A0A4X1TIB4"/>
<comment type="similarity">
    <text evidence="1">Belongs to the 14-3-3 family.</text>
</comment>